<accession>A0ABW6PWP5</accession>
<dbReference type="Proteomes" id="UP001601444">
    <property type="component" value="Unassembled WGS sequence"/>
</dbReference>
<evidence type="ECO:0000313" key="1">
    <source>
        <dbReference type="EMBL" id="MFF0546858.1"/>
    </source>
</evidence>
<proteinExistence type="predicted"/>
<dbReference type="EMBL" id="JBIAMX010000028">
    <property type="protein sequence ID" value="MFF0546858.1"/>
    <property type="molecule type" value="Genomic_DNA"/>
</dbReference>
<evidence type="ECO:0000313" key="2">
    <source>
        <dbReference type="Proteomes" id="UP001601444"/>
    </source>
</evidence>
<sequence length="380" mass="41637">MTVRRLPTAGATVTGLHTRRSSYRADFAALARSRVAMARAAAGMSVEEFATALRDLLGRDVRPGHVSSWEQKATPPGDVVIAVSALAPTVTHSLGMRSHKFIAAHVGHRRVQELVEKLELEKVSGYLGQTPCWIGPIPDVGAHCSLSLFPMGIVIVHLLEDVEFPDVTSMALWRYQTYAENLEWAASFLTEAVGAAVTASYVLSAYWVYSAPWAGATLDTGLRLICSPRVLVDREPTDRSQAAGEQAEQELLDAGYHPPEMRAFGTPGVSSGWASWSGVVYHPHDPLRALPENDLVRFEIGAQAVWAWTAHLNEQLERGEDPDVCPQHGWRFLRAMRSLLLMPRPQETGQHQQMREAIVNSSGLPAQLDLALEALKEAGK</sequence>
<reference evidence="1 2" key="1">
    <citation type="submission" date="2024-10" db="EMBL/GenBank/DDBJ databases">
        <title>The Natural Products Discovery Center: Release of the First 8490 Sequenced Strains for Exploring Actinobacteria Biosynthetic Diversity.</title>
        <authorList>
            <person name="Kalkreuter E."/>
            <person name="Kautsar S.A."/>
            <person name="Yang D."/>
            <person name="Bader C.D."/>
            <person name="Teijaro C.N."/>
            <person name="Fluegel L."/>
            <person name="Davis C.M."/>
            <person name="Simpson J.R."/>
            <person name="Lauterbach L."/>
            <person name="Steele A.D."/>
            <person name="Gui C."/>
            <person name="Meng S."/>
            <person name="Li G."/>
            <person name="Viehrig K."/>
            <person name="Ye F."/>
            <person name="Su P."/>
            <person name="Kiefer A.F."/>
            <person name="Nichols A."/>
            <person name="Cepeda A.J."/>
            <person name="Yan W."/>
            <person name="Fan B."/>
            <person name="Jiang Y."/>
            <person name="Adhikari A."/>
            <person name="Zheng C.-J."/>
            <person name="Schuster L."/>
            <person name="Cowan T.M."/>
            <person name="Smanski M.J."/>
            <person name="Chevrette M.G."/>
            <person name="De Carvalho L.P.S."/>
            <person name="Shen B."/>
        </authorList>
    </citation>
    <scope>NUCLEOTIDE SEQUENCE [LARGE SCALE GENOMIC DNA]</scope>
    <source>
        <strain evidence="1 2">NPDC004045</strain>
    </source>
</reference>
<comment type="caution">
    <text evidence="1">The sequence shown here is derived from an EMBL/GenBank/DDBJ whole genome shotgun (WGS) entry which is preliminary data.</text>
</comment>
<keyword evidence="2" id="KW-1185">Reference proteome</keyword>
<dbReference type="RefSeq" id="WP_387703043.1">
    <property type="nucleotide sequence ID" value="NZ_JBIAMX010000028.1"/>
</dbReference>
<dbReference type="InterPro" id="IPR010982">
    <property type="entry name" value="Lambda_DNA-bd_dom_sf"/>
</dbReference>
<organism evidence="1 2">
    <name type="scientific">Nocardia thailandica</name>
    <dbReference type="NCBI Taxonomy" id="257275"/>
    <lineage>
        <taxon>Bacteria</taxon>
        <taxon>Bacillati</taxon>
        <taxon>Actinomycetota</taxon>
        <taxon>Actinomycetes</taxon>
        <taxon>Mycobacteriales</taxon>
        <taxon>Nocardiaceae</taxon>
        <taxon>Nocardia</taxon>
    </lineage>
</organism>
<name>A0ABW6PWP5_9NOCA</name>
<dbReference type="Gene3D" id="1.10.260.40">
    <property type="entry name" value="lambda repressor-like DNA-binding domains"/>
    <property type="match status" value="1"/>
</dbReference>
<protein>
    <submittedName>
        <fullName evidence="1">Uncharacterized protein</fullName>
    </submittedName>
</protein>
<gene>
    <name evidence="1" type="ORF">ACFYTF_28880</name>
</gene>